<proteinExistence type="inferred from homology"/>
<dbReference type="SUPFAM" id="SSF52242">
    <property type="entry name" value="Cobalamin (vitamin B12)-binding domain"/>
    <property type="match status" value="1"/>
</dbReference>
<keyword evidence="7" id="KW-0170">Cobalt</keyword>
<dbReference type="KEGG" id="sgrg:L0C25_08060"/>
<dbReference type="EMBL" id="CP094970">
    <property type="protein sequence ID" value="UYM07018.1"/>
    <property type="molecule type" value="Genomic_DNA"/>
</dbReference>
<organism evidence="9 10">
    <name type="scientific">Solicola gregarius</name>
    <dbReference type="NCBI Taxonomy" id="2908642"/>
    <lineage>
        <taxon>Bacteria</taxon>
        <taxon>Bacillati</taxon>
        <taxon>Actinomycetota</taxon>
        <taxon>Actinomycetes</taxon>
        <taxon>Propionibacteriales</taxon>
        <taxon>Nocardioidaceae</taxon>
        <taxon>Solicola</taxon>
    </lineage>
</organism>
<accession>A0AA46YNV2</accession>
<dbReference type="InterPro" id="IPR036724">
    <property type="entry name" value="Cobalamin-bd_sf"/>
</dbReference>
<keyword evidence="6" id="KW-0413">Isomerase</keyword>
<comment type="cofactor">
    <cofactor evidence="1">
        <name>adenosylcob(III)alamin</name>
        <dbReference type="ChEBI" id="CHEBI:18408"/>
    </cofactor>
</comment>
<evidence type="ECO:0000256" key="3">
    <source>
        <dbReference type="ARBA" id="ARBA00011870"/>
    </source>
</evidence>
<gene>
    <name evidence="9" type="ORF">L0C25_08060</name>
</gene>
<evidence type="ECO:0000256" key="2">
    <source>
        <dbReference type="ARBA" id="ARBA00008465"/>
    </source>
</evidence>
<reference evidence="9" key="1">
    <citation type="submission" date="2022-01" db="EMBL/GenBank/DDBJ databases">
        <title>Nocardioidaceae gen. sp. A5X3R13.</title>
        <authorList>
            <person name="Lopez Marin M.A."/>
            <person name="Uhlik O."/>
        </authorList>
    </citation>
    <scope>NUCLEOTIDE SEQUENCE</scope>
    <source>
        <strain evidence="9">A5X3R13</strain>
    </source>
</reference>
<evidence type="ECO:0000256" key="4">
    <source>
        <dbReference type="ARBA" id="ARBA00012398"/>
    </source>
</evidence>
<dbReference type="InterPro" id="IPR006099">
    <property type="entry name" value="MeMalonylCoA_mutase_a/b_cat"/>
</dbReference>
<dbReference type="Proteomes" id="UP001164390">
    <property type="component" value="Chromosome"/>
</dbReference>
<dbReference type="PROSITE" id="PS00544">
    <property type="entry name" value="METMALONYL_COA_MUTASE"/>
    <property type="match status" value="1"/>
</dbReference>
<dbReference type="PANTHER" id="PTHR48101">
    <property type="entry name" value="METHYLMALONYL-COA MUTASE, MITOCHONDRIAL-RELATED"/>
    <property type="match status" value="1"/>
</dbReference>
<comment type="similarity">
    <text evidence="2">Belongs to the methylmalonyl-CoA mutase family.</text>
</comment>
<dbReference type="RefSeq" id="WP_271635962.1">
    <property type="nucleotide sequence ID" value="NZ_CP094970.1"/>
</dbReference>
<keyword evidence="5" id="KW-0846">Cobalamin</keyword>
<dbReference type="EC" id="5.4.99.2" evidence="4"/>
<protein>
    <recommendedName>
        <fullName evidence="4">methylmalonyl-CoA mutase</fullName>
        <ecNumber evidence="4">5.4.99.2</ecNumber>
    </recommendedName>
</protein>
<dbReference type="GO" id="GO:0046872">
    <property type="term" value="F:metal ion binding"/>
    <property type="evidence" value="ECO:0007669"/>
    <property type="project" value="InterPro"/>
</dbReference>
<dbReference type="InterPro" id="IPR058549">
    <property type="entry name" value="MeMalonylCoA_mutase_a/b_site"/>
</dbReference>
<dbReference type="SUPFAM" id="SSF51703">
    <property type="entry name" value="Cobalamin (vitamin B12)-dependent enzymes"/>
    <property type="match status" value="1"/>
</dbReference>
<evidence type="ECO:0000259" key="8">
    <source>
        <dbReference type="Pfam" id="PF01642"/>
    </source>
</evidence>
<dbReference type="Gene3D" id="3.20.20.240">
    <property type="entry name" value="Methylmalonyl-CoA mutase"/>
    <property type="match status" value="1"/>
</dbReference>
<dbReference type="PANTHER" id="PTHR48101:SF4">
    <property type="entry name" value="METHYLMALONYL-COA MUTASE, MITOCHONDRIAL"/>
    <property type="match status" value="1"/>
</dbReference>
<name>A0AA46YNV2_9ACTN</name>
<feature type="domain" description="Methylmalonyl-CoA mutase alpha/beta chain catalytic" evidence="8">
    <location>
        <begin position="212"/>
        <end position="465"/>
    </location>
</feature>
<dbReference type="Pfam" id="PF01642">
    <property type="entry name" value="MM_CoA_mutase"/>
    <property type="match status" value="1"/>
</dbReference>
<evidence type="ECO:0000313" key="9">
    <source>
        <dbReference type="EMBL" id="UYM07018.1"/>
    </source>
</evidence>
<evidence type="ECO:0000256" key="6">
    <source>
        <dbReference type="ARBA" id="ARBA00023235"/>
    </source>
</evidence>
<dbReference type="GO" id="GO:0004494">
    <property type="term" value="F:methylmalonyl-CoA mutase activity"/>
    <property type="evidence" value="ECO:0007669"/>
    <property type="project" value="UniProtKB-EC"/>
</dbReference>
<evidence type="ECO:0000256" key="1">
    <source>
        <dbReference type="ARBA" id="ARBA00001922"/>
    </source>
</evidence>
<evidence type="ECO:0000256" key="5">
    <source>
        <dbReference type="ARBA" id="ARBA00022628"/>
    </source>
</evidence>
<dbReference type="Gene3D" id="3.40.50.280">
    <property type="entry name" value="Cobalamin-binding domain"/>
    <property type="match status" value="1"/>
</dbReference>
<sequence length="625" mass="65223">MNPQPAPEHSAAYASWQRAVAGVLAKQRKVEPEDLGTDPERLLDAETYDGATVAPLYTPADELAAPPLPGYAPFTRGARAGAGGWGVCAHYGEHGGAVATNRLILDDLRNGVTSVWLTIDPNGRRGVAPDEVAATLEGVLFDLAPVRLDAGSAFEEAAEALLGVADSADVEDRSEVRLTLGADPWTLQIRNGSPVEGAGLDEAVALAVRLAARPERIRTLVVDGTVFHDAGASDAEELGASLAAGVAYVRALADAGLDVEHALAAIEFRHAITDEQFAGIAKLRAFRRAWARVADVLGAPDAGAAAQHAVTSNAMMAQRDPWVNMLRTTLAAFAAGVGGAGEVTVLPFDHALPGNAPGVSERFAARIARNTQLLLLEESHVGKVADPAGGSWYVEQLTDALARQAWGVFQEIERDGGFGAALDAGVIAELVATTRTARADDIAHRRTSVTGVNEFPNLAEPPVEAAPAADGGLLPSVRYAEPFEDMRDRSDRHLADAGVRPSVFLATLGPVAEHNQRATYAKNLLASAGVDVVESGPVDDGDSLAQAAREARLQVAVLCGSDGRYDSMGSESVAALRSGHAARVYAVGSAGRFTSTEGAPDDYLTPGIDVVAAMTHLLDLLEVAR</sequence>
<evidence type="ECO:0000313" key="10">
    <source>
        <dbReference type="Proteomes" id="UP001164390"/>
    </source>
</evidence>
<keyword evidence="10" id="KW-1185">Reference proteome</keyword>
<evidence type="ECO:0000256" key="7">
    <source>
        <dbReference type="ARBA" id="ARBA00023285"/>
    </source>
</evidence>
<dbReference type="GO" id="GO:0031419">
    <property type="term" value="F:cobalamin binding"/>
    <property type="evidence" value="ECO:0007669"/>
    <property type="project" value="UniProtKB-KW"/>
</dbReference>
<dbReference type="AlphaFoldDB" id="A0AA46YNV2"/>
<dbReference type="InterPro" id="IPR016176">
    <property type="entry name" value="Cbl-dep_enz_cat"/>
</dbReference>
<dbReference type="CDD" id="cd03677">
    <property type="entry name" value="MM_CoA_mutase_beta"/>
    <property type="match status" value="1"/>
</dbReference>
<comment type="subunit">
    <text evidence="3">Heterodimer of an alpha and a beta chain.</text>
</comment>